<evidence type="ECO:0000313" key="1">
    <source>
        <dbReference type="EMBL" id="EDZ73758.1"/>
    </source>
</evidence>
<reference evidence="1 2" key="1">
    <citation type="journal article" date="2008" name="FEMS Yeast Res.">
        <title>Comparative genome analysis of a Saccharomyces cerevisiae wine strain.</title>
        <authorList>
            <person name="Borneman A.R."/>
            <person name="Forgan A.H."/>
            <person name="Pretorius I.S."/>
            <person name="Chambers P.J."/>
        </authorList>
    </citation>
    <scope>NUCLEOTIDE SEQUENCE [LARGE SCALE GENOMIC DNA]</scope>
    <source>
        <strain evidence="1 2">AWRI1631</strain>
    </source>
</reference>
<protein>
    <submittedName>
        <fullName evidence="1">Uncharacterized protein</fullName>
    </submittedName>
</protein>
<dbReference type="EMBL" id="ABSV01000128">
    <property type="protein sequence ID" value="EDZ73758.1"/>
    <property type="molecule type" value="Genomic_DNA"/>
</dbReference>
<accession>B5VE86</accession>
<sequence length="40" mass="4501">MPSNWWRRLICSFCSGSNPVSKNISTTPATTKNIAIHLHM</sequence>
<dbReference type="Proteomes" id="UP000008988">
    <property type="component" value="Unassembled WGS sequence"/>
</dbReference>
<proteinExistence type="predicted"/>
<organism evidence="1 2">
    <name type="scientific">Saccharomyces cerevisiae (strain AWRI1631)</name>
    <name type="common">Baker's yeast</name>
    <dbReference type="NCBI Taxonomy" id="545124"/>
    <lineage>
        <taxon>Eukaryota</taxon>
        <taxon>Fungi</taxon>
        <taxon>Dikarya</taxon>
        <taxon>Ascomycota</taxon>
        <taxon>Saccharomycotina</taxon>
        <taxon>Saccharomycetes</taxon>
        <taxon>Saccharomycetales</taxon>
        <taxon>Saccharomycetaceae</taxon>
        <taxon>Saccharomyces</taxon>
    </lineage>
</organism>
<name>B5VE86_YEAS6</name>
<evidence type="ECO:0000313" key="2">
    <source>
        <dbReference type="Proteomes" id="UP000008988"/>
    </source>
</evidence>
<dbReference type="AlphaFoldDB" id="B5VE86"/>
<gene>
    <name evidence="1" type="ORF">AWRI1631_22090</name>
</gene>
<comment type="caution">
    <text evidence="1">The sequence shown here is derived from an EMBL/GenBank/DDBJ whole genome shotgun (WGS) entry which is preliminary data.</text>
</comment>